<dbReference type="InterPro" id="IPR006311">
    <property type="entry name" value="TAT_signal"/>
</dbReference>
<dbReference type="EMBL" id="JAEKOZ010000056">
    <property type="protein sequence ID" value="MBJ3813223.1"/>
    <property type="molecule type" value="Genomic_DNA"/>
</dbReference>
<organism evidence="2 3">
    <name type="scientific">Streptomyces flavofungini</name>
    <dbReference type="NCBI Taxonomy" id="68200"/>
    <lineage>
        <taxon>Bacteria</taxon>
        <taxon>Bacillati</taxon>
        <taxon>Actinomycetota</taxon>
        <taxon>Actinomycetes</taxon>
        <taxon>Kitasatosporales</taxon>
        <taxon>Streptomycetaceae</taxon>
        <taxon>Streptomyces</taxon>
    </lineage>
</organism>
<dbReference type="InterPro" id="IPR001466">
    <property type="entry name" value="Beta-lactam-related"/>
</dbReference>
<dbReference type="InterPro" id="IPR050789">
    <property type="entry name" value="Diverse_Enzym_Activities"/>
</dbReference>
<keyword evidence="3" id="KW-1185">Reference proteome</keyword>
<proteinExistence type="predicted"/>
<evidence type="ECO:0000313" key="2">
    <source>
        <dbReference type="EMBL" id="MBJ3813223.1"/>
    </source>
</evidence>
<dbReference type="Gene3D" id="3.40.710.10">
    <property type="entry name" value="DD-peptidase/beta-lactamase superfamily"/>
    <property type="match status" value="1"/>
</dbReference>
<name>A0ABS0XJ19_9ACTN</name>
<dbReference type="Proteomes" id="UP000634780">
    <property type="component" value="Unassembled WGS sequence"/>
</dbReference>
<sequence>MGSDSVGGVDRRGLLGWGGLAAAGVVAAGAPLVGAQPGRADSAPTGPIPSDARPGGAYDRYVAKLAADGKFSGVVLLSHRGRTVLSRSYGMADEENGIRNGENIAFSLSSAGKPFHAVAILQLAQQGKLQLSDTVGTYLKGYAKDIAEKVTIHHMLTGTSGMRTPDEDVQRIFQSQKEVHEFYERWARKATLEAPPGTSSSHSGAEVAIPAQIVEAVTGTTYWDYVQENIFKRCGMTGSGFYTRPQWLTDKHIAHPYMRLADGSLVDAVRNLDKDSPDPFVLGKNPGRAFIDAPGDGGFATAPDLVRFARALGDGTVLDRHYAELLTGPKIPLAPEGGGLARRAGLAAPADAGFGAYQMPVSLVGGQWVWARAGANPGVGANWTIYPDTGWVGVILTNRDGAPLWEIIEQETQAVTARS</sequence>
<evidence type="ECO:0000259" key="1">
    <source>
        <dbReference type="Pfam" id="PF00144"/>
    </source>
</evidence>
<protein>
    <submittedName>
        <fullName evidence="2">Beta-lactamase family protein</fullName>
    </submittedName>
</protein>
<feature type="domain" description="Beta-lactamase-related" evidence="1">
    <location>
        <begin position="59"/>
        <end position="402"/>
    </location>
</feature>
<dbReference type="RefSeq" id="WP_198898062.1">
    <property type="nucleotide sequence ID" value="NZ_JAEKOZ010000056.1"/>
</dbReference>
<dbReference type="PROSITE" id="PS51318">
    <property type="entry name" value="TAT"/>
    <property type="match status" value="1"/>
</dbReference>
<dbReference type="PANTHER" id="PTHR43283">
    <property type="entry name" value="BETA-LACTAMASE-RELATED"/>
    <property type="match status" value="1"/>
</dbReference>
<gene>
    <name evidence="2" type="ORF">JGB26_40285</name>
</gene>
<dbReference type="Pfam" id="PF00144">
    <property type="entry name" value="Beta-lactamase"/>
    <property type="match status" value="1"/>
</dbReference>
<reference evidence="2 3" key="1">
    <citation type="submission" date="2020-12" db="EMBL/GenBank/DDBJ databases">
        <title>Streptomyces typhae sp. nov., a novel endophytic actinomycete isolated from the root of cattail pollen (Typha angustifolia L.).</title>
        <authorList>
            <person name="Peng C."/>
            <person name="Liu C."/>
        </authorList>
    </citation>
    <scope>NUCLEOTIDE SEQUENCE [LARGE SCALE GENOMIC DNA]</scope>
    <source>
        <strain evidence="2 3">JCM 4753</strain>
    </source>
</reference>
<dbReference type="SUPFAM" id="SSF56601">
    <property type="entry name" value="beta-lactamase/transpeptidase-like"/>
    <property type="match status" value="1"/>
</dbReference>
<dbReference type="InterPro" id="IPR012338">
    <property type="entry name" value="Beta-lactam/transpept-like"/>
</dbReference>
<evidence type="ECO:0000313" key="3">
    <source>
        <dbReference type="Proteomes" id="UP000634780"/>
    </source>
</evidence>
<comment type="caution">
    <text evidence="2">The sequence shown here is derived from an EMBL/GenBank/DDBJ whole genome shotgun (WGS) entry which is preliminary data.</text>
</comment>
<accession>A0ABS0XJ19</accession>